<evidence type="ECO:0000313" key="3">
    <source>
        <dbReference type="Proteomes" id="UP001238805"/>
    </source>
</evidence>
<dbReference type="EMBL" id="CP126970">
    <property type="protein sequence ID" value="WIM71474.1"/>
    <property type="molecule type" value="Genomic_DNA"/>
</dbReference>
<organism evidence="2 3">
    <name type="scientific">Corynebacterium suedekumii</name>
    <dbReference type="NCBI Taxonomy" id="3049801"/>
    <lineage>
        <taxon>Bacteria</taxon>
        <taxon>Bacillati</taxon>
        <taxon>Actinomycetota</taxon>
        <taxon>Actinomycetes</taxon>
        <taxon>Mycobacteriales</taxon>
        <taxon>Corynebacteriaceae</taxon>
        <taxon>Corynebacterium</taxon>
    </lineage>
</organism>
<proteinExistence type="predicted"/>
<feature type="transmembrane region" description="Helical" evidence="1">
    <location>
        <begin position="44"/>
        <end position="61"/>
    </location>
</feature>
<gene>
    <name evidence="2" type="ORF">QP029_06800</name>
</gene>
<protein>
    <recommendedName>
        <fullName evidence="4">Secreted protein</fullName>
    </recommendedName>
</protein>
<keyword evidence="1" id="KW-1133">Transmembrane helix</keyword>
<dbReference type="Proteomes" id="UP001238805">
    <property type="component" value="Chromosome"/>
</dbReference>
<reference evidence="2 3" key="1">
    <citation type="submission" date="2023-05" db="EMBL/GenBank/DDBJ databases">
        <title>Corynebacterium suedekumii sp. nov. and Corynebacterium breve sp. nov. isolated from raw cow's milk.</title>
        <authorList>
            <person name="Baer M.K."/>
            <person name="Mehl L."/>
            <person name="Hellmuth R."/>
            <person name="Marke G."/>
            <person name="Lipski A."/>
        </authorList>
    </citation>
    <scope>NUCLEOTIDE SEQUENCE [LARGE SCALE GENOMIC DNA]</scope>
    <source>
        <strain evidence="2 3">LM112</strain>
    </source>
</reference>
<keyword evidence="1" id="KW-0812">Transmembrane</keyword>
<dbReference type="RefSeq" id="WP_284876045.1">
    <property type="nucleotide sequence ID" value="NZ_CP126970.1"/>
</dbReference>
<evidence type="ECO:0008006" key="4">
    <source>
        <dbReference type="Google" id="ProtNLM"/>
    </source>
</evidence>
<feature type="transmembrane region" description="Helical" evidence="1">
    <location>
        <begin position="17"/>
        <end position="38"/>
    </location>
</feature>
<keyword evidence="3" id="KW-1185">Reference proteome</keyword>
<name>A0ABY8VPB7_9CORY</name>
<evidence type="ECO:0000313" key="2">
    <source>
        <dbReference type="EMBL" id="WIM71474.1"/>
    </source>
</evidence>
<accession>A0ABY8VPB7</accession>
<evidence type="ECO:0000256" key="1">
    <source>
        <dbReference type="SAM" id="Phobius"/>
    </source>
</evidence>
<keyword evidence="1" id="KW-0472">Membrane</keyword>
<sequence>MTPDNSRPQRRKLQHETLLGFVGFFAFLAVLQAVVNVFSPEPAVWPALLAAFFLGLTWWVWRR</sequence>